<gene>
    <name evidence="2" type="ORF">B9G39_29430</name>
</gene>
<name>A0A4P9VFS9_9GAMM</name>
<dbReference type="Pfam" id="PF13614">
    <property type="entry name" value="AAA_31"/>
    <property type="match status" value="1"/>
</dbReference>
<dbReference type="Gene3D" id="3.40.50.300">
    <property type="entry name" value="P-loop containing nucleotide triphosphate hydrolases"/>
    <property type="match status" value="1"/>
</dbReference>
<dbReference type="PANTHER" id="PTHR13696">
    <property type="entry name" value="P-LOOP CONTAINING NUCLEOSIDE TRIPHOSPHATE HYDROLASE"/>
    <property type="match status" value="1"/>
</dbReference>
<dbReference type="RefSeq" id="WP_094790000.1">
    <property type="nucleotide sequence ID" value="NZ_NDXW01000011.1"/>
</dbReference>
<evidence type="ECO:0000259" key="1">
    <source>
        <dbReference type="Pfam" id="PF13614"/>
    </source>
</evidence>
<accession>A0A4P9VFS9</accession>
<evidence type="ECO:0000313" key="3">
    <source>
        <dbReference type="Proteomes" id="UP000257039"/>
    </source>
</evidence>
<dbReference type="InterPro" id="IPR027417">
    <property type="entry name" value="P-loop_NTPase"/>
</dbReference>
<dbReference type="AlphaFoldDB" id="A0A4P9VFS9"/>
<dbReference type="CDD" id="cd02042">
    <property type="entry name" value="ParAB_family"/>
    <property type="match status" value="1"/>
</dbReference>
<organism evidence="2 3">
    <name type="scientific">Zooshikella ganghwensis</name>
    <dbReference type="NCBI Taxonomy" id="202772"/>
    <lineage>
        <taxon>Bacteria</taxon>
        <taxon>Pseudomonadati</taxon>
        <taxon>Pseudomonadota</taxon>
        <taxon>Gammaproteobacteria</taxon>
        <taxon>Oceanospirillales</taxon>
        <taxon>Zooshikellaceae</taxon>
        <taxon>Zooshikella</taxon>
    </lineage>
</organism>
<dbReference type="SUPFAM" id="SSF52540">
    <property type="entry name" value="P-loop containing nucleoside triphosphate hydrolases"/>
    <property type="match status" value="1"/>
</dbReference>
<evidence type="ECO:0000313" key="2">
    <source>
        <dbReference type="EMBL" id="RDH41236.1"/>
    </source>
</evidence>
<dbReference type="Proteomes" id="UP000257039">
    <property type="component" value="Unassembled WGS sequence"/>
</dbReference>
<keyword evidence="3" id="KW-1185">Reference proteome</keyword>
<protein>
    <submittedName>
        <fullName evidence="2">ParA family protein</fullName>
    </submittedName>
</protein>
<dbReference type="InterPro" id="IPR050678">
    <property type="entry name" value="DNA_Partitioning_ATPase"/>
</dbReference>
<proteinExistence type="predicted"/>
<feature type="domain" description="AAA" evidence="1">
    <location>
        <begin position="1"/>
        <end position="193"/>
    </location>
</feature>
<dbReference type="EMBL" id="NDXW01000011">
    <property type="protein sequence ID" value="RDH41236.1"/>
    <property type="molecule type" value="Genomic_DNA"/>
</dbReference>
<dbReference type="InterPro" id="IPR025669">
    <property type="entry name" value="AAA_dom"/>
</dbReference>
<reference evidence="2 3" key="1">
    <citation type="submission" date="2017-04" db="EMBL/GenBank/DDBJ databases">
        <title>Draft genome sequence of Zooshikella ganghwensis VG4 isolated from Red Sea sediments.</title>
        <authorList>
            <person name="Rehman Z."/>
            <person name="Alam I."/>
            <person name="Kamau A."/>
            <person name="Bajic V."/>
            <person name="Leiknes T."/>
        </authorList>
    </citation>
    <scope>NUCLEOTIDE SEQUENCE [LARGE SCALE GENOMIC DNA]</scope>
    <source>
        <strain evidence="2 3">VG4</strain>
    </source>
</reference>
<sequence>MKIISLFNHKGGVSKTTTCFNLGWMLASKGYKTLIVDADPQCNLTALVLDYNDIEDKEQYYINNSGCDIYSGIESIINGELRAIEAAKPSITPNNNLNLLCGNIRLAEAETQMSVALKTSESIPAIRNIPGSLGELIKKTANEHNYEYILIDMSPSVGALNECLLMISDYFIIPASPDFFCAQAIKSLTSILPQWNSDITKFRDSTLQYAFPEEPPKFLGYIAQRYKLYSESPAKSFQRWINEIDTLVSNTLVPSLSNVNMTISEASFRDVLPDNSLYSLANIPDFNSLIAQSQKYNVPVFALTNDQIDQQGKVLINMQKNRENFNILFSTLANSIVNIVGLNKPER</sequence>
<comment type="caution">
    <text evidence="2">The sequence shown here is derived from an EMBL/GenBank/DDBJ whole genome shotgun (WGS) entry which is preliminary data.</text>
</comment>
<dbReference type="PANTHER" id="PTHR13696:SF52">
    <property type="entry name" value="PARA FAMILY PROTEIN CT_582"/>
    <property type="match status" value="1"/>
</dbReference>